<proteinExistence type="predicted"/>
<dbReference type="EMBL" id="JAUHHV010000005">
    <property type="protein sequence ID" value="KAK1422621.1"/>
    <property type="molecule type" value="Genomic_DNA"/>
</dbReference>
<evidence type="ECO:0000256" key="19">
    <source>
        <dbReference type="SAM" id="Phobius"/>
    </source>
</evidence>
<feature type="domain" description="Gnk2-homologous" evidence="22">
    <location>
        <begin position="30"/>
        <end position="136"/>
    </location>
</feature>
<dbReference type="FunFam" id="1.10.510.10:FF:000129">
    <property type="entry name" value="cysteine-rich receptor-like protein kinase 10"/>
    <property type="match status" value="1"/>
</dbReference>
<feature type="domain" description="Protein kinase" evidence="21">
    <location>
        <begin position="354"/>
        <end position="642"/>
    </location>
</feature>
<dbReference type="InterPro" id="IPR038408">
    <property type="entry name" value="GNK2_sf"/>
</dbReference>
<comment type="caution">
    <text evidence="23">The sequence shown here is derived from an EMBL/GenBank/DDBJ whole genome shotgun (WGS) entry which is preliminary data.</text>
</comment>
<dbReference type="PROSITE" id="PS50011">
    <property type="entry name" value="PROTEIN_KINASE_DOM"/>
    <property type="match status" value="1"/>
</dbReference>
<dbReference type="InterPro" id="IPR011009">
    <property type="entry name" value="Kinase-like_dom_sf"/>
</dbReference>
<keyword evidence="10 17" id="KW-0067">ATP-binding</keyword>
<dbReference type="GO" id="GO:0005886">
    <property type="term" value="C:plasma membrane"/>
    <property type="evidence" value="ECO:0007669"/>
    <property type="project" value="TreeGrafter"/>
</dbReference>
<reference evidence="23" key="1">
    <citation type="journal article" date="2023" name="bioRxiv">
        <title>Improved chromosome-level genome assembly for marigold (Tagetes erecta).</title>
        <authorList>
            <person name="Jiang F."/>
            <person name="Yuan L."/>
            <person name="Wang S."/>
            <person name="Wang H."/>
            <person name="Xu D."/>
            <person name="Wang A."/>
            <person name="Fan W."/>
        </authorList>
    </citation>
    <scope>NUCLEOTIDE SEQUENCE</scope>
    <source>
        <strain evidence="23">WSJ</strain>
        <tissue evidence="23">Leaf</tissue>
    </source>
</reference>
<keyword evidence="24" id="KW-1185">Reference proteome</keyword>
<evidence type="ECO:0000256" key="9">
    <source>
        <dbReference type="ARBA" id="ARBA00022777"/>
    </source>
</evidence>
<comment type="subcellular location">
    <subcellularLocation>
        <location evidence="1">Membrane</location>
        <topology evidence="1">Single-pass membrane protein</topology>
    </subcellularLocation>
</comment>
<dbReference type="FunFam" id="3.30.200.20:FF:000142">
    <property type="entry name" value="Cysteine-rich receptor-like protein kinase 10"/>
    <property type="match status" value="1"/>
</dbReference>
<evidence type="ECO:0000313" key="24">
    <source>
        <dbReference type="Proteomes" id="UP001229421"/>
    </source>
</evidence>
<dbReference type="AlphaFoldDB" id="A0AAD8KK65"/>
<accession>A0AAD8KK65</accession>
<keyword evidence="6 20" id="KW-0732">Signal</keyword>
<keyword evidence="12 19" id="KW-0472">Membrane</keyword>
<dbReference type="PROSITE" id="PS00108">
    <property type="entry name" value="PROTEIN_KINASE_ST"/>
    <property type="match status" value="1"/>
</dbReference>
<sequence length="676" mass="74892">MKFKFITSFLFLFLLQAITTNNSITVAQSQSPDFGVYKCRNTSNFTSIAYQTSLQTALDSLPGNVANHGGFYHSTAGNSSGTPVNALALCRGDIGPEACEECVKNSIPSLRRNCRNQKEAAAWYSNCIVRYSDREMIGVLDSWTFGELSNTATVSNISEFDNALNNLTIRLQAQAAAGDSFRKLAVGSVTYGPELFTIYGMMQCTPDLSKDQCSKCLYGTITELRDCCSGRVAARVFFPSCFARYSNEHFYNDPPLISNQSKLHSGKKSNAARTIYVVVPVVCVSVGLIGIGIWFLIKKKQRKDRVSKKEPTSFSSLLAKQKQTSNTDTVGMETISVQSLQYGLKTIEVATNYFSEKNKIGRGGFGLVYKGVLANGQEVAVKRLSETSSQGVEEFVNEAVLVAKLQHRNLVRLLGFCHDSKEKILIYEYVPNKSLDYFLFDSVKHGRLDWATRWKIIGGITRGLLYLHEDSRLRIIHRDLKASNILLDQDMNAKIADFGLARTFGVDQTLGNTKRVAGTLGYMSPEYAMHGHFSVKSDVFSFGVIVLEVVSGRRNSSFYQENDVEDLLPFAWKQWTDGRALELLDPSLAGSSYSDNDVIRCINIGLLCVQEDADARPSMTSILNMLNNNSVTLPEPKKPPYFLSKGLLLDISGDPERSNPTVSSVSNSSITEMHPR</sequence>
<evidence type="ECO:0000256" key="8">
    <source>
        <dbReference type="ARBA" id="ARBA00022741"/>
    </source>
</evidence>
<evidence type="ECO:0000256" key="4">
    <source>
        <dbReference type="ARBA" id="ARBA00022679"/>
    </source>
</evidence>
<dbReference type="GO" id="GO:0006950">
    <property type="term" value="P:response to stress"/>
    <property type="evidence" value="ECO:0007669"/>
    <property type="project" value="UniProtKB-ARBA"/>
</dbReference>
<dbReference type="FunFam" id="3.30.430.20:FF:000002">
    <property type="entry name" value="Cysteine-rich receptor-like protein kinase 10"/>
    <property type="match status" value="1"/>
</dbReference>
<evidence type="ECO:0000256" key="12">
    <source>
        <dbReference type="ARBA" id="ARBA00023136"/>
    </source>
</evidence>
<dbReference type="Gene3D" id="1.10.510.10">
    <property type="entry name" value="Transferase(Phosphotransferase) domain 1"/>
    <property type="match status" value="1"/>
</dbReference>
<dbReference type="PANTHER" id="PTHR27002">
    <property type="entry name" value="RECEPTOR-LIKE SERINE/THREONINE-PROTEIN KINASE SD1-8"/>
    <property type="match status" value="1"/>
</dbReference>
<evidence type="ECO:0000256" key="7">
    <source>
        <dbReference type="ARBA" id="ARBA00022737"/>
    </source>
</evidence>
<keyword evidence="14" id="KW-0325">Glycoprotein</keyword>
<evidence type="ECO:0000259" key="21">
    <source>
        <dbReference type="PROSITE" id="PS50011"/>
    </source>
</evidence>
<dbReference type="Gene3D" id="3.30.200.20">
    <property type="entry name" value="Phosphorylase Kinase, domain 1"/>
    <property type="match status" value="1"/>
</dbReference>
<evidence type="ECO:0000256" key="5">
    <source>
        <dbReference type="ARBA" id="ARBA00022692"/>
    </source>
</evidence>
<dbReference type="GO" id="GO:0004674">
    <property type="term" value="F:protein serine/threonine kinase activity"/>
    <property type="evidence" value="ECO:0007669"/>
    <property type="project" value="UniProtKB-KW"/>
</dbReference>
<dbReference type="Proteomes" id="UP001229421">
    <property type="component" value="Unassembled WGS sequence"/>
</dbReference>
<evidence type="ECO:0000256" key="20">
    <source>
        <dbReference type="SAM" id="SignalP"/>
    </source>
</evidence>
<dbReference type="Pfam" id="PF01657">
    <property type="entry name" value="Stress-antifung"/>
    <property type="match status" value="2"/>
</dbReference>
<feature type="compositionally biased region" description="Low complexity" evidence="18">
    <location>
        <begin position="658"/>
        <end position="669"/>
    </location>
</feature>
<feature type="signal peptide" evidence="20">
    <location>
        <begin position="1"/>
        <end position="20"/>
    </location>
</feature>
<protein>
    <recommendedName>
        <fullName evidence="25">Cysteine-rich receptor-like protein kinase 10</fullName>
    </recommendedName>
</protein>
<dbReference type="InterPro" id="IPR002902">
    <property type="entry name" value="GNK2"/>
</dbReference>
<evidence type="ECO:0000256" key="13">
    <source>
        <dbReference type="ARBA" id="ARBA00023170"/>
    </source>
</evidence>
<evidence type="ECO:0000256" key="11">
    <source>
        <dbReference type="ARBA" id="ARBA00022989"/>
    </source>
</evidence>
<dbReference type="PANTHER" id="PTHR27002:SF929">
    <property type="entry name" value="GNK2-LIKE DOMAIN-CONTAINING PROTEIN-RELATED"/>
    <property type="match status" value="1"/>
</dbReference>
<evidence type="ECO:0008006" key="25">
    <source>
        <dbReference type="Google" id="ProtNLM"/>
    </source>
</evidence>
<comment type="catalytic activity">
    <reaction evidence="15">
        <text>L-seryl-[protein] + ATP = O-phospho-L-seryl-[protein] + ADP + H(+)</text>
        <dbReference type="Rhea" id="RHEA:17989"/>
        <dbReference type="Rhea" id="RHEA-COMP:9863"/>
        <dbReference type="Rhea" id="RHEA-COMP:11604"/>
        <dbReference type="ChEBI" id="CHEBI:15378"/>
        <dbReference type="ChEBI" id="CHEBI:29999"/>
        <dbReference type="ChEBI" id="CHEBI:30616"/>
        <dbReference type="ChEBI" id="CHEBI:83421"/>
        <dbReference type="ChEBI" id="CHEBI:456216"/>
    </reaction>
</comment>
<dbReference type="SUPFAM" id="SSF56112">
    <property type="entry name" value="Protein kinase-like (PK-like)"/>
    <property type="match status" value="1"/>
</dbReference>
<keyword evidence="3" id="KW-0597">Phosphoprotein</keyword>
<evidence type="ECO:0000256" key="15">
    <source>
        <dbReference type="ARBA" id="ARBA00047558"/>
    </source>
</evidence>
<evidence type="ECO:0000256" key="14">
    <source>
        <dbReference type="ARBA" id="ARBA00023180"/>
    </source>
</evidence>
<dbReference type="InterPro" id="IPR000719">
    <property type="entry name" value="Prot_kinase_dom"/>
</dbReference>
<dbReference type="Pfam" id="PF07714">
    <property type="entry name" value="PK_Tyr_Ser-Thr"/>
    <property type="match status" value="1"/>
</dbReference>
<evidence type="ECO:0000256" key="2">
    <source>
        <dbReference type="ARBA" id="ARBA00022527"/>
    </source>
</evidence>
<dbReference type="CDD" id="cd14066">
    <property type="entry name" value="STKc_IRAK"/>
    <property type="match status" value="1"/>
</dbReference>
<keyword evidence="7" id="KW-0677">Repeat</keyword>
<comment type="catalytic activity">
    <reaction evidence="16">
        <text>L-threonyl-[protein] + ATP = O-phospho-L-threonyl-[protein] + ADP + H(+)</text>
        <dbReference type="Rhea" id="RHEA:46608"/>
        <dbReference type="Rhea" id="RHEA-COMP:11060"/>
        <dbReference type="Rhea" id="RHEA-COMP:11605"/>
        <dbReference type="ChEBI" id="CHEBI:15378"/>
        <dbReference type="ChEBI" id="CHEBI:30013"/>
        <dbReference type="ChEBI" id="CHEBI:30616"/>
        <dbReference type="ChEBI" id="CHEBI:61977"/>
        <dbReference type="ChEBI" id="CHEBI:456216"/>
    </reaction>
</comment>
<feature type="domain" description="Gnk2-homologous" evidence="22">
    <location>
        <begin position="142"/>
        <end position="250"/>
    </location>
</feature>
<evidence type="ECO:0000256" key="3">
    <source>
        <dbReference type="ARBA" id="ARBA00022553"/>
    </source>
</evidence>
<feature type="region of interest" description="Disordered" evidence="18">
    <location>
        <begin position="654"/>
        <end position="676"/>
    </location>
</feature>
<keyword evidence="2" id="KW-0723">Serine/threonine-protein kinase</keyword>
<feature type="chain" id="PRO_5042238731" description="Cysteine-rich receptor-like protein kinase 10" evidence="20">
    <location>
        <begin position="21"/>
        <end position="676"/>
    </location>
</feature>
<keyword evidence="13" id="KW-0675">Receptor</keyword>
<keyword evidence="5 19" id="KW-0812">Transmembrane</keyword>
<dbReference type="GO" id="GO:0005524">
    <property type="term" value="F:ATP binding"/>
    <property type="evidence" value="ECO:0007669"/>
    <property type="project" value="UniProtKB-UniRule"/>
</dbReference>
<feature type="transmembrane region" description="Helical" evidence="19">
    <location>
        <begin position="275"/>
        <end position="297"/>
    </location>
</feature>
<keyword evidence="8 17" id="KW-0547">Nucleotide-binding</keyword>
<keyword evidence="11 19" id="KW-1133">Transmembrane helix</keyword>
<evidence type="ECO:0000256" key="1">
    <source>
        <dbReference type="ARBA" id="ARBA00004167"/>
    </source>
</evidence>
<evidence type="ECO:0000259" key="22">
    <source>
        <dbReference type="PROSITE" id="PS51473"/>
    </source>
</evidence>
<dbReference type="InterPro" id="IPR017441">
    <property type="entry name" value="Protein_kinase_ATP_BS"/>
</dbReference>
<evidence type="ECO:0000256" key="6">
    <source>
        <dbReference type="ARBA" id="ARBA00022729"/>
    </source>
</evidence>
<keyword evidence="9" id="KW-0418">Kinase</keyword>
<dbReference type="PROSITE" id="PS00107">
    <property type="entry name" value="PROTEIN_KINASE_ATP"/>
    <property type="match status" value="1"/>
</dbReference>
<evidence type="ECO:0000256" key="10">
    <source>
        <dbReference type="ARBA" id="ARBA00022840"/>
    </source>
</evidence>
<feature type="binding site" evidence="17">
    <location>
        <position position="382"/>
    </location>
    <ligand>
        <name>ATP</name>
        <dbReference type="ChEBI" id="CHEBI:30616"/>
    </ligand>
</feature>
<dbReference type="PROSITE" id="PS51473">
    <property type="entry name" value="GNK2"/>
    <property type="match status" value="2"/>
</dbReference>
<dbReference type="CDD" id="cd23509">
    <property type="entry name" value="Gnk2-like"/>
    <property type="match status" value="2"/>
</dbReference>
<organism evidence="23 24">
    <name type="scientific">Tagetes erecta</name>
    <name type="common">African marigold</name>
    <dbReference type="NCBI Taxonomy" id="13708"/>
    <lineage>
        <taxon>Eukaryota</taxon>
        <taxon>Viridiplantae</taxon>
        <taxon>Streptophyta</taxon>
        <taxon>Embryophyta</taxon>
        <taxon>Tracheophyta</taxon>
        <taxon>Spermatophyta</taxon>
        <taxon>Magnoliopsida</taxon>
        <taxon>eudicotyledons</taxon>
        <taxon>Gunneridae</taxon>
        <taxon>Pentapetalae</taxon>
        <taxon>asterids</taxon>
        <taxon>campanulids</taxon>
        <taxon>Asterales</taxon>
        <taxon>Asteraceae</taxon>
        <taxon>Asteroideae</taxon>
        <taxon>Heliantheae alliance</taxon>
        <taxon>Tageteae</taxon>
        <taxon>Tagetes</taxon>
    </lineage>
</organism>
<gene>
    <name evidence="23" type="ORF">QVD17_17907</name>
</gene>
<dbReference type="SMART" id="SM00220">
    <property type="entry name" value="S_TKc"/>
    <property type="match status" value="1"/>
</dbReference>
<evidence type="ECO:0000256" key="18">
    <source>
        <dbReference type="SAM" id="MobiDB-lite"/>
    </source>
</evidence>
<evidence type="ECO:0000256" key="16">
    <source>
        <dbReference type="ARBA" id="ARBA00047951"/>
    </source>
</evidence>
<dbReference type="InterPro" id="IPR001245">
    <property type="entry name" value="Ser-Thr/Tyr_kinase_cat_dom"/>
</dbReference>
<name>A0AAD8KK65_TARER</name>
<keyword evidence="4" id="KW-0808">Transferase</keyword>
<dbReference type="InterPro" id="IPR008271">
    <property type="entry name" value="Ser/Thr_kinase_AS"/>
</dbReference>
<evidence type="ECO:0000313" key="23">
    <source>
        <dbReference type="EMBL" id="KAK1422621.1"/>
    </source>
</evidence>
<evidence type="ECO:0000256" key="17">
    <source>
        <dbReference type="PROSITE-ProRule" id="PRU10141"/>
    </source>
</evidence>
<dbReference type="Gene3D" id="3.30.430.20">
    <property type="entry name" value="Gnk2 domain, C-X8-C-X2-C motif"/>
    <property type="match status" value="2"/>
</dbReference>